<keyword evidence="5" id="KW-0732">Signal</keyword>
<feature type="compositionally biased region" description="Basic and acidic residues" evidence="11">
    <location>
        <begin position="1"/>
        <end position="24"/>
    </location>
</feature>
<comment type="similarity">
    <text evidence="3 10">Belongs to the nonaspanin (TM9SF) (TC 9.A.2) family.</text>
</comment>
<feature type="transmembrane region" description="Helical" evidence="10">
    <location>
        <begin position="97"/>
        <end position="127"/>
    </location>
</feature>
<dbReference type="AlphaFoldDB" id="A0AAD1Z8T3"/>
<evidence type="ECO:0000313" key="13">
    <source>
        <dbReference type="Proteomes" id="UP000834106"/>
    </source>
</evidence>
<protein>
    <recommendedName>
        <fullName evidence="10">Transmembrane 9 superfamily member</fullName>
    </recommendedName>
</protein>
<evidence type="ECO:0000256" key="7">
    <source>
        <dbReference type="ARBA" id="ARBA00022989"/>
    </source>
</evidence>
<evidence type="ECO:0000256" key="6">
    <source>
        <dbReference type="ARBA" id="ARBA00022753"/>
    </source>
</evidence>
<feature type="transmembrane region" description="Helical" evidence="10">
    <location>
        <begin position="139"/>
        <end position="158"/>
    </location>
</feature>
<proteinExistence type="inferred from homology"/>
<keyword evidence="8" id="KW-0333">Golgi apparatus</keyword>
<evidence type="ECO:0000256" key="2">
    <source>
        <dbReference type="ARBA" id="ARBA00004653"/>
    </source>
</evidence>
<dbReference type="InterPro" id="IPR004240">
    <property type="entry name" value="EMP70"/>
</dbReference>
<feature type="region of interest" description="Disordered" evidence="11">
    <location>
        <begin position="1"/>
        <end position="43"/>
    </location>
</feature>
<evidence type="ECO:0000256" key="4">
    <source>
        <dbReference type="ARBA" id="ARBA00022692"/>
    </source>
</evidence>
<dbReference type="GO" id="GO:0000139">
    <property type="term" value="C:Golgi membrane"/>
    <property type="evidence" value="ECO:0007669"/>
    <property type="project" value="UniProtKB-SubCell"/>
</dbReference>
<comment type="subcellular location">
    <subcellularLocation>
        <location evidence="1">Endosome membrane</location>
        <topology evidence="1">Multi-pass membrane protein</topology>
    </subcellularLocation>
    <subcellularLocation>
        <location evidence="2">Golgi apparatus membrane</location>
        <topology evidence="2">Multi-pass membrane protein</topology>
    </subcellularLocation>
</comment>
<keyword evidence="4 10" id="KW-0812">Transmembrane</keyword>
<evidence type="ECO:0000313" key="12">
    <source>
        <dbReference type="EMBL" id="CAI9764884.1"/>
    </source>
</evidence>
<feature type="compositionally biased region" description="Low complexity" evidence="11">
    <location>
        <begin position="32"/>
        <end position="41"/>
    </location>
</feature>
<evidence type="ECO:0000256" key="8">
    <source>
        <dbReference type="ARBA" id="ARBA00023034"/>
    </source>
</evidence>
<dbReference type="GO" id="GO:0010008">
    <property type="term" value="C:endosome membrane"/>
    <property type="evidence" value="ECO:0007669"/>
    <property type="project" value="UniProtKB-SubCell"/>
</dbReference>
<evidence type="ECO:0000256" key="10">
    <source>
        <dbReference type="RuleBase" id="RU363079"/>
    </source>
</evidence>
<dbReference type="Proteomes" id="UP000834106">
    <property type="component" value="Chromosome 7"/>
</dbReference>
<feature type="transmembrane region" description="Helical" evidence="10">
    <location>
        <begin position="170"/>
        <end position="187"/>
    </location>
</feature>
<dbReference type="EMBL" id="OU503042">
    <property type="protein sequence ID" value="CAI9764884.1"/>
    <property type="molecule type" value="Genomic_DNA"/>
</dbReference>
<evidence type="ECO:0000256" key="9">
    <source>
        <dbReference type="ARBA" id="ARBA00023136"/>
    </source>
</evidence>
<organism evidence="12 13">
    <name type="scientific">Fraxinus pennsylvanica</name>
    <dbReference type="NCBI Taxonomy" id="56036"/>
    <lineage>
        <taxon>Eukaryota</taxon>
        <taxon>Viridiplantae</taxon>
        <taxon>Streptophyta</taxon>
        <taxon>Embryophyta</taxon>
        <taxon>Tracheophyta</taxon>
        <taxon>Spermatophyta</taxon>
        <taxon>Magnoliopsida</taxon>
        <taxon>eudicotyledons</taxon>
        <taxon>Gunneridae</taxon>
        <taxon>Pentapetalae</taxon>
        <taxon>asterids</taxon>
        <taxon>lamiids</taxon>
        <taxon>Lamiales</taxon>
        <taxon>Oleaceae</taxon>
        <taxon>Oleeae</taxon>
        <taxon>Fraxinus</taxon>
    </lineage>
</organism>
<dbReference type="PANTHER" id="PTHR10766:SF154">
    <property type="entry name" value="TRANSMEMBRANE 9 SUPERFAMILY MEMBER 10"/>
    <property type="match status" value="1"/>
</dbReference>
<feature type="transmembrane region" description="Helical" evidence="10">
    <location>
        <begin position="67"/>
        <end position="90"/>
    </location>
</feature>
<keyword evidence="7 10" id="KW-1133">Transmembrane helix</keyword>
<dbReference type="GO" id="GO:0072657">
    <property type="term" value="P:protein localization to membrane"/>
    <property type="evidence" value="ECO:0007669"/>
    <property type="project" value="TreeGrafter"/>
</dbReference>
<evidence type="ECO:0000256" key="5">
    <source>
        <dbReference type="ARBA" id="ARBA00022729"/>
    </source>
</evidence>
<keyword evidence="9 10" id="KW-0472">Membrane</keyword>
<keyword evidence="6" id="KW-0967">Endosome</keyword>
<keyword evidence="13" id="KW-1185">Reference proteome</keyword>
<evidence type="ECO:0000256" key="1">
    <source>
        <dbReference type="ARBA" id="ARBA00004337"/>
    </source>
</evidence>
<gene>
    <name evidence="12" type="ORF">FPE_LOCUS12314</name>
</gene>
<dbReference type="PANTHER" id="PTHR10766">
    <property type="entry name" value="TRANSMEMBRANE 9 SUPERFAMILY PROTEIN"/>
    <property type="match status" value="1"/>
</dbReference>
<accession>A0AAD1Z8T3</accession>
<comment type="caution">
    <text evidence="10">Lacks conserved residue(s) required for the propagation of feature annotation.</text>
</comment>
<reference evidence="12" key="1">
    <citation type="submission" date="2023-05" db="EMBL/GenBank/DDBJ databases">
        <authorList>
            <person name="Huff M."/>
        </authorList>
    </citation>
    <scope>NUCLEOTIDE SEQUENCE</scope>
</reference>
<evidence type="ECO:0000256" key="3">
    <source>
        <dbReference type="ARBA" id="ARBA00005227"/>
    </source>
</evidence>
<evidence type="ECO:0000256" key="11">
    <source>
        <dbReference type="SAM" id="MobiDB-lite"/>
    </source>
</evidence>
<dbReference type="Pfam" id="PF02990">
    <property type="entry name" value="EMP70"/>
    <property type="match status" value="1"/>
</dbReference>
<sequence length="218" mass="24992">MKEDRPPSPHPAEPEYKPESEPVKVEAPISEPPDLLGLDDPIPADHSKINKEIPRKIPEKAWYMNPVFSIIIGGILPFGAVFIELFFILTSIWLHQFYYIFGSLFLVFVILIITCAEITIVLCYFQLCSEDYLWSWRSYLTSGSSALYLFLYASFYFFTKLDITKAVSGVLYFGYMLIASYAFFVLTDDSEISDSAMVSTIRISMKGKKSMRSLFFQQ</sequence>
<name>A0AAD1Z8T3_9LAMI</name>